<name>A0A2A3LCZ8_MYCAV</name>
<dbReference type="SUPFAM" id="SSF50249">
    <property type="entry name" value="Nucleic acid-binding proteins"/>
    <property type="match status" value="1"/>
</dbReference>
<dbReference type="GO" id="GO:0006260">
    <property type="term" value="P:DNA replication"/>
    <property type="evidence" value="ECO:0007669"/>
    <property type="project" value="InterPro"/>
</dbReference>
<keyword evidence="1 2" id="KW-0238">DNA-binding</keyword>
<comment type="subunit">
    <text evidence="2">Homotetramer.</text>
</comment>
<organism evidence="4 5">
    <name type="scientific">Mycobacterium avium subsp. hominissuis</name>
    <dbReference type="NCBI Taxonomy" id="439334"/>
    <lineage>
        <taxon>Bacteria</taxon>
        <taxon>Bacillati</taxon>
        <taxon>Actinomycetota</taxon>
        <taxon>Actinomycetes</taxon>
        <taxon>Mycobacteriales</taxon>
        <taxon>Mycobacteriaceae</taxon>
        <taxon>Mycobacterium</taxon>
        <taxon>Mycobacterium avium complex (MAC)</taxon>
    </lineage>
</organism>
<dbReference type="HAMAP" id="MF_00984">
    <property type="entry name" value="SSB"/>
    <property type="match status" value="1"/>
</dbReference>
<protein>
    <recommendedName>
        <fullName evidence="2 3">Single-stranded DNA-binding protein</fullName>
        <shortName evidence="2">SSB</shortName>
    </recommendedName>
</protein>
<dbReference type="GO" id="GO:0003697">
    <property type="term" value="F:single-stranded DNA binding"/>
    <property type="evidence" value="ECO:0007669"/>
    <property type="project" value="UniProtKB-UniRule"/>
</dbReference>
<evidence type="ECO:0000313" key="5">
    <source>
        <dbReference type="Proteomes" id="UP000218842"/>
    </source>
</evidence>
<dbReference type="InterPro" id="IPR011344">
    <property type="entry name" value="ssDNA-bd"/>
</dbReference>
<dbReference type="Pfam" id="PF00436">
    <property type="entry name" value="SSB"/>
    <property type="match status" value="1"/>
</dbReference>
<sequence>MQTPSEKDRSMSTNTLTITGNVTADPELRHTHGGRAVANFTVADTPRYREAGSNEWKDGETLYQRVAVWDGLAENVARSITKGARVVVTGTVQAKSFTGNDGEKRTYTELVADEVGASLRFATAVITRAGQSNR</sequence>
<comment type="caution">
    <text evidence="2">Lacks conserved residue(s) required for the propagation of feature annotation.</text>
</comment>
<evidence type="ECO:0000256" key="3">
    <source>
        <dbReference type="PIRNR" id="PIRNR002070"/>
    </source>
</evidence>
<evidence type="ECO:0000256" key="1">
    <source>
        <dbReference type="ARBA" id="ARBA00023125"/>
    </source>
</evidence>
<dbReference type="PROSITE" id="PS50935">
    <property type="entry name" value="SSB"/>
    <property type="match status" value="1"/>
</dbReference>
<dbReference type="Gene3D" id="2.40.50.140">
    <property type="entry name" value="Nucleic acid-binding proteins"/>
    <property type="match status" value="1"/>
</dbReference>
<gene>
    <name evidence="4" type="ORF">XV03_03795</name>
</gene>
<accession>A0A2A3LCZ8</accession>
<reference evidence="4 5" key="1">
    <citation type="journal article" date="2017" name="Genome Biol. Evol.">
        <title>Population Structure and Local Adaptation of MAC Lung Disease Agent Mycobacterium avium subsp. hominissuis.</title>
        <authorList>
            <person name="Yano H."/>
            <person name="Iwamoto T."/>
            <person name="Nishiuchi Y."/>
            <person name="Nakajima C."/>
            <person name="Starkova D.A."/>
            <person name="Mokrousov I."/>
            <person name="Narvskaya O."/>
            <person name="Yoshida S."/>
            <person name="Arikawa K."/>
            <person name="Nakanishi N."/>
            <person name="Osaki K."/>
            <person name="Nakagawa I."/>
            <person name="Ato M."/>
            <person name="Suzuki Y."/>
            <person name="Maruyama F."/>
        </authorList>
    </citation>
    <scope>NUCLEOTIDE SEQUENCE [LARGE SCALE GENOMIC DNA]</scope>
    <source>
        <strain evidence="4 5">OCU466</strain>
    </source>
</reference>
<comment type="caution">
    <text evidence="4">The sequence shown here is derived from an EMBL/GenBank/DDBJ whole genome shotgun (WGS) entry which is preliminary data.</text>
</comment>
<dbReference type="PANTHER" id="PTHR10302">
    <property type="entry name" value="SINGLE-STRANDED DNA-BINDING PROTEIN"/>
    <property type="match status" value="1"/>
</dbReference>
<dbReference type="GO" id="GO:0009295">
    <property type="term" value="C:nucleoid"/>
    <property type="evidence" value="ECO:0007669"/>
    <property type="project" value="TreeGrafter"/>
</dbReference>
<dbReference type="InterPro" id="IPR012340">
    <property type="entry name" value="NA-bd_OB-fold"/>
</dbReference>
<dbReference type="InterPro" id="IPR000424">
    <property type="entry name" value="Primosome_PriB/ssb"/>
</dbReference>
<dbReference type="AlphaFoldDB" id="A0A2A3LCZ8"/>
<dbReference type="NCBIfam" id="TIGR00621">
    <property type="entry name" value="ssb"/>
    <property type="match status" value="1"/>
</dbReference>
<dbReference type="Proteomes" id="UP000218842">
    <property type="component" value="Unassembled WGS sequence"/>
</dbReference>
<evidence type="ECO:0000256" key="2">
    <source>
        <dbReference type="HAMAP-Rule" id="MF_00984"/>
    </source>
</evidence>
<evidence type="ECO:0000313" key="4">
    <source>
        <dbReference type="EMBL" id="PBJ39108.1"/>
    </source>
</evidence>
<dbReference type="CDD" id="cd04496">
    <property type="entry name" value="SSB_OBF"/>
    <property type="match status" value="1"/>
</dbReference>
<dbReference type="PIRSF" id="PIRSF002070">
    <property type="entry name" value="SSB"/>
    <property type="match status" value="1"/>
</dbReference>
<dbReference type="EMBL" id="LBGZ01000029">
    <property type="protein sequence ID" value="PBJ39108.1"/>
    <property type="molecule type" value="Genomic_DNA"/>
</dbReference>
<dbReference type="PANTHER" id="PTHR10302:SF27">
    <property type="entry name" value="SINGLE-STRANDED DNA-BINDING PROTEIN"/>
    <property type="match status" value="1"/>
</dbReference>
<proteinExistence type="inferred from homology"/>